<name>A0A4R6AD73_9RHOB</name>
<dbReference type="EMBL" id="SNAA01000003">
    <property type="protein sequence ID" value="TDL81971.1"/>
    <property type="molecule type" value="Genomic_DNA"/>
</dbReference>
<sequence length="117" mass="13031">MKTLFYVLPGLAVIALAYWAYSENYATQQSLREVERLQAQIGRAHSDLTILRAEWAYLNRPERLRDLAEINFDRLGLLPLAPQQFADAAQIPYRGDSLGAPLDLDGVATVDSLGALQ</sequence>
<gene>
    <name evidence="1" type="ORF">E2L08_04790</name>
</gene>
<dbReference type="AlphaFoldDB" id="A0A4R6AD73"/>
<dbReference type="OrthoDB" id="7165680at2"/>
<evidence type="ECO:0000313" key="1">
    <source>
        <dbReference type="EMBL" id="TDL81971.1"/>
    </source>
</evidence>
<dbReference type="GO" id="GO:0051301">
    <property type="term" value="P:cell division"/>
    <property type="evidence" value="ECO:0007669"/>
    <property type="project" value="UniProtKB-KW"/>
</dbReference>
<protein>
    <submittedName>
        <fullName evidence="1">Cell division protein FtsL</fullName>
    </submittedName>
</protein>
<keyword evidence="2" id="KW-1185">Reference proteome</keyword>
<accession>A0A4R6AD73</accession>
<evidence type="ECO:0000313" key="2">
    <source>
        <dbReference type="Proteomes" id="UP000295701"/>
    </source>
</evidence>
<reference evidence="1 2" key="1">
    <citation type="submission" date="2019-03" db="EMBL/GenBank/DDBJ databases">
        <title>Primorskyibacter sp. SS33 isolated from sediments.</title>
        <authorList>
            <person name="Xunke S."/>
        </authorList>
    </citation>
    <scope>NUCLEOTIDE SEQUENCE [LARGE SCALE GENOMIC DNA]</scope>
    <source>
        <strain evidence="1 2">SS33</strain>
    </source>
</reference>
<dbReference type="Proteomes" id="UP000295701">
    <property type="component" value="Unassembled WGS sequence"/>
</dbReference>
<dbReference type="RefSeq" id="WP_133395920.1">
    <property type="nucleotide sequence ID" value="NZ_SNAA01000003.1"/>
</dbReference>
<organism evidence="1 2">
    <name type="scientific">Palleronia sediminis</name>
    <dbReference type="NCBI Taxonomy" id="2547833"/>
    <lineage>
        <taxon>Bacteria</taxon>
        <taxon>Pseudomonadati</taxon>
        <taxon>Pseudomonadota</taxon>
        <taxon>Alphaproteobacteria</taxon>
        <taxon>Rhodobacterales</taxon>
        <taxon>Roseobacteraceae</taxon>
        <taxon>Palleronia</taxon>
    </lineage>
</organism>
<keyword evidence="1" id="KW-0132">Cell division</keyword>
<comment type="caution">
    <text evidence="1">The sequence shown here is derived from an EMBL/GenBank/DDBJ whole genome shotgun (WGS) entry which is preliminary data.</text>
</comment>
<proteinExistence type="predicted"/>
<keyword evidence="1" id="KW-0131">Cell cycle</keyword>